<reference evidence="7 8" key="1">
    <citation type="submission" date="2022-03" db="EMBL/GenBank/DDBJ databases">
        <authorList>
            <person name="Macdonald S."/>
            <person name="Ahmed S."/>
            <person name="Newling K."/>
        </authorList>
    </citation>
    <scope>NUCLEOTIDE SEQUENCE [LARGE SCALE GENOMIC DNA]</scope>
</reference>
<dbReference type="EMBL" id="CAKOAT010055489">
    <property type="protein sequence ID" value="CAH8301554.1"/>
    <property type="molecule type" value="Genomic_DNA"/>
</dbReference>
<dbReference type="InterPro" id="IPR000719">
    <property type="entry name" value="Prot_kinase_dom"/>
</dbReference>
<evidence type="ECO:0000259" key="6">
    <source>
        <dbReference type="PROSITE" id="PS50011"/>
    </source>
</evidence>
<dbReference type="PANTHER" id="PTHR47983:SF24">
    <property type="entry name" value="F11A17.22 PROTEIN-RELATED"/>
    <property type="match status" value="1"/>
</dbReference>
<sequence length="55" mass="6378">MTWQQRVKIAVGEARGLEYLHEKVNPQVIHRDIKFSNVLLFDDDVVKIGDLDLSK</sequence>
<dbReference type="GO" id="GO:0005524">
    <property type="term" value="F:ATP binding"/>
    <property type="evidence" value="ECO:0007669"/>
    <property type="project" value="UniProtKB-KW"/>
</dbReference>
<evidence type="ECO:0000313" key="7">
    <source>
        <dbReference type="EMBL" id="CAH8301554.1"/>
    </source>
</evidence>
<gene>
    <name evidence="7" type="ORF">ERUC_LOCUS3005</name>
</gene>
<proteinExistence type="predicted"/>
<accession>A0ABC8IUU6</accession>
<dbReference type="AlphaFoldDB" id="A0ABC8IUU6"/>
<dbReference type="Pfam" id="PF07714">
    <property type="entry name" value="PK_Tyr_Ser-Thr"/>
    <property type="match status" value="1"/>
</dbReference>
<keyword evidence="4" id="KW-0418">Kinase</keyword>
<dbReference type="InterPro" id="IPR011009">
    <property type="entry name" value="Kinase-like_dom_sf"/>
</dbReference>
<dbReference type="Proteomes" id="UP001642260">
    <property type="component" value="Unassembled WGS sequence"/>
</dbReference>
<dbReference type="InterPro" id="IPR052101">
    <property type="entry name" value="Plant_StressResp_Kinase"/>
</dbReference>
<dbReference type="InterPro" id="IPR008271">
    <property type="entry name" value="Ser/Thr_kinase_AS"/>
</dbReference>
<name>A0ABC8IUU6_ERUVS</name>
<keyword evidence="5" id="KW-0067">ATP-binding</keyword>
<dbReference type="GO" id="GO:0016301">
    <property type="term" value="F:kinase activity"/>
    <property type="evidence" value="ECO:0007669"/>
    <property type="project" value="UniProtKB-KW"/>
</dbReference>
<dbReference type="InterPro" id="IPR001245">
    <property type="entry name" value="Ser-Thr/Tyr_kinase_cat_dom"/>
</dbReference>
<dbReference type="PROSITE" id="PS50011">
    <property type="entry name" value="PROTEIN_KINASE_DOM"/>
    <property type="match status" value="1"/>
</dbReference>
<evidence type="ECO:0000313" key="8">
    <source>
        <dbReference type="Proteomes" id="UP001642260"/>
    </source>
</evidence>
<keyword evidence="2" id="KW-0808">Transferase</keyword>
<evidence type="ECO:0000256" key="2">
    <source>
        <dbReference type="ARBA" id="ARBA00022679"/>
    </source>
</evidence>
<dbReference type="PROSITE" id="PS00108">
    <property type="entry name" value="PROTEIN_KINASE_ST"/>
    <property type="match status" value="1"/>
</dbReference>
<evidence type="ECO:0000256" key="1">
    <source>
        <dbReference type="ARBA" id="ARBA00022553"/>
    </source>
</evidence>
<dbReference type="Gene3D" id="1.10.510.10">
    <property type="entry name" value="Transferase(Phosphotransferase) domain 1"/>
    <property type="match status" value="1"/>
</dbReference>
<evidence type="ECO:0000256" key="3">
    <source>
        <dbReference type="ARBA" id="ARBA00022741"/>
    </source>
</evidence>
<feature type="domain" description="Protein kinase" evidence="6">
    <location>
        <begin position="1"/>
        <end position="55"/>
    </location>
</feature>
<organism evidence="7 8">
    <name type="scientific">Eruca vesicaria subsp. sativa</name>
    <name type="common">Garden rocket</name>
    <name type="synonym">Eruca sativa</name>
    <dbReference type="NCBI Taxonomy" id="29727"/>
    <lineage>
        <taxon>Eukaryota</taxon>
        <taxon>Viridiplantae</taxon>
        <taxon>Streptophyta</taxon>
        <taxon>Embryophyta</taxon>
        <taxon>Tracheophyta</taxon>
        <taxon>Spermatophyta</taxon>
        <taxon>Magnoliopsida</taxon>
        <taxon>eudicotyledons</taxon>
        <taxon>Gunneridae</taxon>
        <taxon>Pentapetalae</taxon>
        <taxon>rosids</taxon>
        <taxon>malvids</taxon>
        <taxon>Brassicales</taxon>
        <taxon>Brassicaceae</taxon>
        <taxon>Brassiceae</taxon>
        <taxon>Eruca</taxon>
    </lineage>
</organism>
<comment type="caution">
    <text evidence="7">The sequence shown here is derived from an EMBL/GenBank/DDBJ whole genome shotgun (WGS) entry which is preliminary data.</text>
</comment>
<dbReference type="PANTHER" id="PTHR47983">
    <property type="entry name" value="PTO-INTERACTING PROTEIN 1-LIKE"/>
    <property type="match status" value="1"/>
</dbReference>
<evidence type="ECO:0000256" key="4">
    <source>
        <dbReference type="ARBA" id="ARBA00022777"/>
    </source>
</evidence>
<keyword evidence="1" id="KW-0597">Phosphoprotein</keyword>
<dbReference type="SUPFAM" id="SSF56112">
    <property type="entry name" value="Protein kinase-like (PK-like)"/>
    <property type="match status" value="1"/>
</dbReference>
<evidence type="ECO:0000256" key="5">
    <source>
        <dbReference type="ARBA" id="ARBA00022840"/>
    </source>
</evidence>
<keyword evidence="3" id="KW-0547">Nucleotide-binding</keyword>
<keyword evidence="8" id="KW-1185">Reference proteome</keyword>
<protein>
    <recommendedName>
        <fullName evidence="6">Protein kinase domain-containing protein</fullName>
    </recommendedName>
</protein>